<comment type="caution">
    <text evidence="1">The sequence shown here is derived from an EMBL/GenBank/DDBJ whole genome shotgun (WGS) entry which is preliminary data.</text>
</comment>
<name>A0A8X6S6I5_TRICX</name>
<organism evidence="1 2">
    <name type="scientific">Trichonephila clavipes</name>
    <name type="common">Golden silk orbweaver</name>
    <name type="synonym">Nephila clavipes</name>
    <dbReference type="NCBI Taxonomy" id="2585209"/>
    <lineage>
        <taxon>Eukaryota</taxon>
        <taxon>Metazoa</taxon>
        <taxon>Ecdysozoa</taxon>
        <taxon>Arthropoda</taxon>
        <taxon>Chelicerata</taxon>
        <taxon>Arachnida</taxon>
        <taxon>Araneae</taxon>
        <taxon>Araneomorphae</taxon>
        <taxon>Entelegynae</taxon>
        <taxon>Araneoidea</taxon>
        <taxon>Nephilidae</taxon>
        <taxon>Trichonephila</taxon>
    </lineage>
</organism>
<sequence length="71" mass="7925">MLPAQIRAIAKETVERRYHSNLWTHVSTDGSIIERGTGAGAGAYCNYFAFYEPLGRDLTNFDGEVEAIFII</sequence>
<evidence type="ECO:0000313" key="1">
    <source>
        <dbReference type="EMBL" id="GFY05565.1"/>
    </source>
</evidence>
<evidence type="ECO:0000313" key="2">
    <source>
        <dbReference type="Proteomes" id="UP000887159"/>
    </source>
</evidence>
<proteinExistence type="predicted"/>
<dbReference type="EMBL" id="BMAU01021254">
    <property type="protein sequence ID" value="GFY05565.1"/>
    <property type="molecule type" value="Genomic_DNA"/>
</dbReference>
<dbReference type="Proteomes" id="UP000887159">
    <property type="component" value="Unassembled WGS sequence"/>
</dbReference>
<protein>
    <submittedName>
        <fullName evidence="1">Uncharacterized protein</fullName>
    </submittedName>
</protein>
<accession>A0A8X6S6I5</accession>
<reference evidence="1" key="1">
    <citation type="submission" date="2020-08" db="EMBL/GenBank/DDBJ databases">
        <title>Multicomponent nature underlies the extraordinary mechanical properties of spider dragline silk.</title>
        <authorList>
            <person name="Kono N."/>
            <person name="Nakamura H."/>
            <person name="Mori M."/>
            <person name="Yoshida Y."/>
            <person name="Ohtoshi R."/>
            <person name="Malay A.D."/>
            <person name="Moran D.A.P."/>
            <person name="Tomita M."/>
            <person name="Numata K."/>
            <person name="Arakawa K."/>
        </authorList>
    </citation>
    <scope>NUCLEOTIDE SEQUENCE</scope>
</reference>
<gene>
    <name evidence="1" type="ORF">TNCV_4370741</name>
</gene>
<keyword evidence="2" id="KW-1185">Reference proteome</keyword>
<dbReference type="AlphaFoldDB" id="A0A8X6S6I5"/>